<sequence length="589" mass="66148">MRTFKKRPIHSDTSDLTHSKVINVPAGAIAIYDRCLECLTSGITYVTISHVWDPEVSAAQDSGPTAAVAASAQKASYSFPLNVYQGIEDSLGKAVEIWHDYISVPQWNEELKKPILMAIPELFSHASFTLVHLHDVSHRSVLHLRGATPLDRIRGLTDICNAMWFRRIWTAMEYVRSERVNVMFDDYRVFNGTSDLFLGEMEEVWSDEIRRQGNVHEVEELVGTSNLVPWRLGPLHDIRILKQTSFGHAFSLLSRRICTKKHDFFYALLGIVKADMDQVDGNDREACRQIAAKCMEADDYSPILMLPRCETQGHSHYHHGYHDVRPWGLGKQTCAPSIAHGISINSDTISLKAERIGSIHSAEGFQPMDFNEMEMFAHLARTVCRQTEPNLSEFVSTLGTRMCGQDTDEILERSEMSGGILLVESVYSDLLAPPKVFDWSAGDNSSINWLAEASGLSNHSLRKAPKMKGETPLHFLRARGGSIHGGATGAILEIHCHRCHKGSLYRAALLKHPSKVQMATAYRIPGLSYEYTLSDGIGIIVQDGKIIGRMIWARPACECREIEEVELEYPQWEMPDPNTLDYGIRGRSE</sequence>
<comment type="caution">
    <text evidence="2">The sequence shown here is derived from an EMBL/GenBank/DDBJ whole genome shotgun (WGS) entry which is preliminary data.</text>
</comment>
<organism evidence="2 3">
    <name type="scientific">Neofusicoccum ribis</name>
    <dbReference type="NCBI Taxonomy" id="45134"/>
    <lineage>
        <taxon>Eukaryota</taxon>
        <taxon>Fungi</taxon>
        <taxon>Dikarya</taxon>
        <taxon>Ascomycota</taxon>
        <taxon>Pezizomycotina</taxon>
        <taxon>Dothideomycetes</taxon>
        <taxon>Dothideomycetes incertae sedis</taxon>
        <taxon>Botryosphaeriales</taxon>
        <taxon>Botryosphaeriaceae</taxon>
        <taxon>Neofusicoccum</taxon>
    </lineage>
</organism>
<keyword evidence="3" id="KW-1185">Reference proteome</keyword>
<accession>A0ABR3SJB8</accession>
<name>A0ABR3SJB8_9PEZI</name>
<evidence type="ECO:0000313" key="2">
    <source>
        <dbReference type="EMBL" id="KAL1622575.1"/>
    </source>
</evidence>
<gene>
    <name evidence="2" type="ORF">SLS56_008686</name>
</gene>
<dbReference type="EMBL" id="JAJVDC020000133">
    <property type="protein sequence ID" value="KAL1622575.1"/>
    <property type="molecule type" value="Genomic_DNA"/>
</dbReference>
<dbReference type="InterPro" id="IPR010730">
    <property type="entry name" value="HET"/>
</dbReference>
<feature type="domain" description="Heterokaryon incompatibility" evidence="1">
    <location>
        <begin position="45"/>
        <end position="144"/>
    </location>
</feature>
<dbReference type="Proteomes" id="UP001521116">
    <property type="component" value="Unassembled WGS sequence"/>
</dbReference>
<evidence type="ECO:0000313" key="3">
    <source>
        <dbReference type="Proteomes" id="UP001521116"/>
    </source>
</evidence>
<evidence type="ECO:0000259" key="1">
    <source>
        <dbReference type="Pfam" id="PF06985"/>
    </source>
</evidence>
<protein>
    <recommendedName>
        <fullName evidence="1">Heterokaryon incompatibility domain-containing protein</fullName>
    </recommendedName>
</protein>
<reference evidence="2 3" key="1">
    <citation type="submission" date="2024-02" db="EMBL/GenBank/DDBJ databases">
        <title>De novo assembly and annotation of 12 fungi associated with fruit tree decline syndrome in Ontario, Canada.</title>
        <authorList>
            <person name="Sulman M."/>
            <person name="Ellouze W."/>
            <person name="Ilyukhin E."/>
        </authorList>
    </citation>
    <scope>NUCLEOTIDE SEQUENCE [LARGE SCALE GENOMIC DNA]</scope>
    <source>
        <strain evidence="2 3">M1-105</strain>
    </source>
</reference>
<dbReference type="Pfam" id="PF06985">
    <property type="entry name" value="HET"/>
    <property type="match status" value="1"/>
</dbReference>
<proteinExistence type="predicted"/>